<dbReference type="STRING" id="159087.Daro_2552"/>
<name>Q47CZ6_DECAR</name>
<dbReference type="AlphaFoldDB" id="Q47CZ6"/>
<accession>Q47CZ6</accession>
<proteinExistence type="predicted"/>
<dbReference type="KEGG" id="dar:Daro_2552"/>
<organism evidence="2">
    <name type="scientific">Dechloromonas aromatica (strain RCB)</name>
    <dbReference type="NCBI Taxonomy" id="159087"/>
    <lineage>
        <taxon>Bacteria</taxon>
        <taxon>Pseudomonadati</taxon>
        <taxon>Pseudomonadota</taxon>
        <taxon>Betaproteobacteria</taxon>
        <taxon>Rhodocyclales</taxon>
        <taxon>Azonexaceae</taxon>
        <taxon>Dechloromonas</taxon>
    </lineage>
</organism>
<feature type="region of interest" description="Disordered" evidence="1">
    <location>
        <begin position="170"/>
        <end position="198"/>
    </location>
</feature>
<protein>
    <submittedName>
        <fullName evidence="2">Uncharacterized protein</fullName>
    </submittedName>
</protein>
<dbReference type="eggNOG" id="ENOG5030BVQ">
    <property type="taxonomic scope" value="Bacteria"/>
</dbReference>
<gene>
    <name evidence="2" type="ordered locus">Daro_2552</name>
</gene>
<sequence>MSVQPRGVYRFPDRGQVFPLFTFGDNTMSIEKSRPHPRRASLESEEERAWVGFYQRVGRDPAIASEVLAQLESDPEMKRSHLALYLCCRESLRQHKARQTRHKRIGQFVRWLCVGLFIQPLRGLQKLWCHGSDIAVECLPGVAKEPAIAQVRRLAREAEFQTARTAFNQRTAASAAEQVPASTETQAAPSAKTTRTAA</sequence>
<feature type="compositionally biased region" description="Polar residues" evidence="1">
    <location>
        <begin position="180"/>
        <end position="198"/>
    </location>
</feature>
<dbReference type="HOGENOM" id="CLU_1560422_0_0_4"/>
<evidence type="ECO:0000256" key="1">
    <source>
        <dbReference type="SAM" id="MobiDB-lite"/>
    </source>
</evidence>
<evidence type="ECO:0000313" key="2">
    <source>
        <dbReference type="EMBL" id="AAZ47285.1"/>
    </source>
</evidence>
<dbReference type="EMBL" id="CP000089">
    <property type="protein sequence ID" value="AAZ47285.1"/>
    <property type="molecule type" value="Genomic_DNA"/>
</dbReference>
<reference evidence="2" key="1">
    <citation type="submission" date="2005-08" db="EMBL/GenBank/DDBJ databases">
        <title>Complete sequence of Dechloromonas aromatica RCB.</title>
        <authorList>
            <person name="Salinero K.K."/>
            <person name="Copeland A."/>
            <person name="Lucas S."/>
            <person name="Lapidus A."/>
            <person name="Barry K."/>
            <person name="Detter J.C."/>
            <person name="Glavina T."/>
            <person name="Hammon N."/>
            <person name="Israni S."/>
            <person name="Pitluck S."/>
            <person name="Di Bartolo G."/>
            <person name="Trong S."/>
            <person name="Schmutz J."/>
            <person name="Larimer F."/>
            <person name="Land M."/>
            <person name="Ivanova N."/>
            <person name="Richardson P."/>
        </authorList>
    </citation>
    <scope>NUCLEOTIDE SEQUENCE</scope>
    <source>
        <strain evidence="2">RCB</strain>
    </source>
</reference>